<dbReference type="Proteomes" id="UP000645217">
    <property type="component" value="Unassembled WGS sequence"/>
</dbReference>
<dbReference type="EMBL" id="BMNT01000033">
    <property type="protein sequence ID" value="GGL05042.1"/>
    <property type="molecule type" value="Genomic_DNA"/>
</dbReference>
<reference evidence="1" key="1">
    <citation type="journal article" date="2014" name="Int. J. Syst. Evol. Microbiol.">
        <title>Complete genome sequence of Corynebacterium casei LMG S-19264T (=DSM 44701T), isolated from a smear-ripened cheese.</title>
        <authorList>
            <consortium name="US DOE Joint Genome Institute (JGI-PGF)"/>
            <person name="Walter F."/>
            <person name="Albersmeier A."/>
            <person name="Kalinowski J."/>
            <person name="Ruckert C."/>
        </authorList>
    </citation>
    <scope>NUCLEOTIDE SEQUENCE</scope>
    <source>
        <strain evidence="1">JCM 13064</strain>
    </source>
</reference>
<keyword evidence="2" id="KW-1185">Reference proteome</keyword>
<proteinExistence type="predicted"/>
<evidence type="ECO:0000313" key="1">
    <source>
        <dbReference type="EMBL" id="GGL05042.1"/>
    </source>
</evidence>
<accession>A0A917RFD9</accession>
<protein>
    <submittedName>
        <fullName evidence="1">Uncharacterized protein</fullName>
    </submittedName>
</protein>
<name>A0A917RFD9_9ACTN</name>
<dbReference type="AlphaFoldDB" id="A0A917RFD9"/>
<evidence type="ECO:0000313" key="2">
    <source>
        <dbReference type="Proteomes" id="UP000645217"/>
    </source>
</evidence>
<organism evidence="1 2">
    <name type="scientific">Sphaerisporangium melleum</name>
    <dbReference type="NCBI Taxonomy" id="321316"/>
    <lineage>
        <taxon>Bacteria</taxon>
        <taxon>Bacillati</taxon>
        <taxon>Actinomycetota</taxon>
        <taxon>Actinomycetes</taxon>
        <taxon>Streptosporangiales</taxon>
        <taxon>Streptosporangiaceae</taxon>
        <taxon>Sphaerisporangium</taxon>
    </lineage>
</organism>
<sequence length="88" mass="9713">MRVPAARPPLMFSRPGTGRRISFEGGCEVRGVRAQGVEFGRFAGAALGRAQQMARRALDGVRRPANDRVPGQDQQYRAVIANYQKVEK</sequence>
<gene>
    <name evidence="1" type="ORF">GCM10007964_54040</name>
</gene>
<reference evidence="1" key="2">
    <citation type="submission" date="2020-09" db="EMBL/GenBank/DDBJ databases">
        <authorList>
            <person name="Sun Q."/>
            <person name="Ohkuma M."/>
        </authorList>
    </citation>
    <scope>NUCLEOTIDE SEQUENCE</scope>
    <source>
        <strain evidence="1">JCM 13064</strain>
    </source>
</reference>
<comment type="caution">
    <text evidence="1">The sequence shown here is derived from an EMBL/GenBank/DDBJ whole genome shotgun (WGS) entry which is preliminary data.</text>
</comment>